<feature type="region of interest" description="Disordered" evidence="1">
    <location>
        <begin position="1"/>
        <end position="21"/>
    </location>
</feature>
<name>A0ABR2F787_9ROSI</name>
<evidence type="ECO:0000313" key="3">
    <source>
        <dbReference type="Proteomes" id="UP001472677"/>
    </source>
</evidence>
<gene>
    <name evidence="2" type="ORF">V6N12_028918</name>
</gene>
<dbReference type="Proteomes" id="UP001472677">
    <property type="component" value="Unassembled WGS sequence"/>
</dbReference>
<accession>A0ABR2F787</accession>
<organism evidence="2 3">
    <name type="scientific">Hibiscus sabdariffa</name>
    <name type="common">roselle</name>
    <dbReference type="NCBI Taxonomy" id="183260"/>
    <lineage>
        <taxon>Eukaryota</taxon>
        <taxon>Viridiplantae</taxon>
        <taxon>Streptophyta</taxon>
        <taxon>Embryophyta</taxon>
        <taxon>Tracheophyta</taxon>
        <taxon>Spermatophyta</taxon>
        <taxon>Magnoliopsida</taxon>
        <taxon>eudicotyledons</taxon>
        <taxon>Gunneridae</taxon>
        <taxon>Pentapetalae</taxon>
        <taxon>rosids</taxon>
        <taxon>malvids</taxon>
        <taxon>Malvales</taxon>
        <taxon>Malvaceae</taxon>
        <taxon>Malvoideae</taxon>
        <taxon>Hibiscus</taxon>
    </lineage>
</organism>
<reference evidence="2 3" key="1">
    <citation type="journal article" date="2024" name="G3 (Bethesda)">
        <title>Genome assembly of Hibiscus sabdariffa L. provides insights into metabolisms of medicinal natural products.</title>
        <authorList>
            <person name="Kim T."/>
        </authorList>
    </citation>
    <scope>NUCLEOTIDE SEQUENCE [LARGE SCALE GENOMIC DNA]</scope>
    <source>
        <strain evidence="2">TK-2024</strain>
        <tissue evidence="2">Old leaves</tissue>
    </source>
</reference>
<sequence>MHGQNTWDEKQKIQRKSKGRGKRRVSRSSWYFCIVLIITIRSDNVAQPSFLGWLMCCLFLVRAGRIRPCDSASGCGFALPSGRRVWYWASRADWLKVVSGLLPIEYIILVVGREVKFFSVASLSRLVGGWHWLGGGGMLCSWCCFGLCIEVCGSDRELITKEIDKAGGGVGGGESGVKPKGESGVLSRLVGMAAGVGAGLVVWSETGDGPSSAGAGGAVAGTEGPASVVSAAGMWIGLVGGVDIATLRGMASAMFIFRIYQSGKGQDAFVIGASCCQFLCKNLTNIHAIARYNGVNEEQPCSIHRLVVRGGHDVSFNKCVPQLCLGPKAEAADRMWVSARCVPSCTLFTQKIFDLLKIFFFERIEHRVEAGVIIWQAQDGVDGGCVGCNSSATNGYVIVSSRVVGVELYYPVEICSGWLPCQAKPAEIIQPVVYDLL</sequence>
<dbReference type="EMBL" id="JBBPBM010000008">
    <property type="protein sequence ID" value="KAK8572878.1"/>
    <property type="molecule type" value="Genomic_DNA"/>
</dbReference>
<proteinExistence type="predicted"/>
<keyword evidence="3" id="KW-1185">Reference proteome</keyword>
<evidence type="ECO:0000313" key="2">
    <source>
        <dbReference type="EMBL" id="KAK8572878.1"/>
    </source>
</evidence>
<evidence type="ECO:0000256" key="1">
    <source>
        <dbReference type="SAM" id="MobiDB-lite"/>
    </source>
</evidence>
<protein>
    <submittedName>
        <fullName evidence="2">Uncharacterized protein</fullName>
    </submittedName>
</protein>
<comment type="caution">
    <text evidence="2">The sequence shown here is derived from an EMBL/GenBank/DDBJ whole genome shotgun (WGS) entry which is preliminary data.</text>
</comment>